<reference evidence="1 2" key="1">
    <citation type="submission" date="2016-10" db="EMBL/GenBank/DDBJ databases">
        <authorList>
            <person name="de Groot N.N."/>
        </authorList>
    </citation>
    <scope>NUCLEOTIDE SEQUENCE [LARGE SCALE GENOMIC DNA]</scope>
    <source>
        <strain evidence="1 2">F</strain>
    </source>
</reference>
<evidence type="ECO:0000313" key="2">
    <source>
        <dbReference type="Proteomes" id="UP000214760"/>
    </source>
</evidence>
<dbReference type="EMBL" id="FOZC01000005">
    <property type="protein sequence ID" value="SFR73636.1"/>
    <property type="molecule type" value="Genomic_DNA"/>
</dbReference>
<dbReference type="Proteomes" id="UP000214760">
    <property type="component" value="Unassembled WGS sequence"/>
</dbReference>
<accession>A0A1I6J3V2</accession>
<evidence type="ECO:0000313" key="1">
    <source>
        <dbReference type="EMBL" id="SFR73636.1"/>
    </source>
</evidence>
<gene>
    <name evidence="1" type="ORF">SAMN02910262_01152</name>
</gene>
<protein>
    <submittedName>
        <fullName evidence="1">Uncharacterized protein</fullName>
    </submittedName>
</protein>
<organism evidence="1 2">
    <name type="scientific">[Clostridium] aminophilum</name>
    <dbReference type="NCBI Taxonomy" id="1526"/>
    <lineage>
        <taxon>Bacteria</taxon>
        <taxon>Bacillati</taxon>
        <taxon>Bacillota</taxon>
        <taxon>Clostridia</taxon>
        <taxon>Lachnospirales</taxon>
        <taxon>Lachnospiraceae</taxon>
    </lineage>
</organism>
<dbReference type="AlphaFoldDB" id="A0A1I6J3V2"/>
<name>A0A1I6J3V2_9FIRM</name>
<sequence>MGIQDLLKKAFRYADCKRCELQNWLTHREIYRKKEKSQEYNRFLLRQVKKDLEMNHLPVFPKPGADEIRDYERSRAEKLREIENFKDPEAKKKALANQFIPIEDVIWVDKVVAFYFSGYKRHIGFVHICDSVRKELYKKRGYDWYARSEIFPKIHFD</sequence>
<proteinExistence type="predicted"/>
<dbReference type="RefSeq" id="WP_143099324.1">
    <property type="nucleotide sequence ID" value="NZ_FOZC01000005.1"/>
</dbReference>